<accession>A0ABX2T0P5</accession>
<dbReference type="PROSITE" id="PS50847">
    <property type="entry name" value="GRAM_POS_ANCHORING"/>
    <property type="match status" value="1"/>
</dbReference>
<dbReference type="EMBL" id="JACBYF010000032">
    <property type="protein sequence ID" value="NYS48139.1"/>
    <property type="molecule type" value="Genomic_DNA"/>
</dbReference>
<feature type="compositionally biased region" description="Polar residues" evidence="6">
    <location>
        <begin position="81"/>
        <end position="93"/>
    </location>
</feature>
<organism evidence="9 10">
    <name type="scientific">Gemelliphila palaticanis</name>
    <dbReference type="NCBI Taxonomy" id="81950"/>
    <lineage>
        <taxon>Bacteria</taxon>
        <taxon>Bacillati</taxon>
        <taxon>Bacillota</taxon>
        <taxon>Bacilli</taxon>
        <taxon>Bacillales</taxon>
        <taxon>Gemellaceae</taxon>
        <taxon>Gemelliphila</taxon>
    </lineage>
</organism>
<evidence type="ECO:0000256" key="1">
    <source>
        <dbReference type="ARBA" id="ARBA00004168"/>
    </source>
</evidence>
<feature type="domain" description="G5" evidence="8">
    <location>
        <begin position="28"/>
        <end position="107"/>
    </location>
</feature>
<dbReference type="InterPro" id="IPR019931">
    <property type="entry name" value="LPXTG_anchor"/>
</dbReference>
<evidence type="ECO:0000256" key="4">
    <source>
        <dbReference type="ARBA" id="ARBA00022729"/>
    </source>
</evidence>
<evidence type="ECO:0000313" key="9">
    <source>
        <dbReference type="EMBL" id="NYS48139.1"/>
    </source>
</evidence>
<dbReference type="InterPro" id="IPR011098">
    <property type="entry name" value="G5_dom"/>
</dbReference>
<reference evidence="9 10" key="1">
    <citation type="submission" date="2020-07" db="EMBL/GenBank/DDBJ databases">
        <title>MOT database genomes.</title>
        <authorList>
            <person name="Joseph S."/>
            <person name="Aduse-Opoku J."/>
            <person name="Hashim A."/>
            <person name="Wade W."/>
            <person name="Curtis M."/>
        </authorList>
    </citation>
    <scope>NUCLEOTIDE SEQUENCE [LARGE SCALE GENOMIC DNA]</scope>
    <source>
        <strain evidence="9 10">CIP 106318</strain>
    </source>
</reference>
<evidence type="ECO:0000259" key="8">
    <source>
        <dbReference type="PROSITE" id="PS51109"/>
    </source>
</evidence>
<dbReference type="Gene3D" id="2.20.230.10">
    <property type="entry name" value="Resuscitation-promoting factor rpfb"/>
    <property type="match status" value="3"/>
</dbReference>
<comment type="caution">
    <text evidence="9">The sequence shown here is derived from an EMBL/GenBank/DDBJ whole genome shotgun (WGS) entry which is preliminary data.</text>
</comment>
<proteinExistence type="predicted"/>
<feature type="non-terminal residue" evidence="9">
    <location>
        <position position="1"/>
    </location>
</feature>
<evidence type="ECO:0000256" key="5">
    <source>
        <dbReference type="ARBA" id="ARBA00023088"/>
    </source>
</evidence>
<dbReference type="Proteomes" id="UP000531840">
    <property type="component" value="Unassembled WGS sequence"/>
</dbReference>
<dbReference type="NCBIfam" id="TIGR01167">
    <property type="entry name" value="LPXTG_anchor"/>
    <property type="match status" value="1"/>
</dbReference>
<evidence type="ECO:0000256" key="2">
    <source>
        <dbReference type="ARBA" id="ARBA00022512"/>
    </source>
</evidence>
<feature type="region of interest" description="Disordered" evidence="6">
    <location>
        <begin position="1"/>
        <end position="100"/>
    </location>
</feature>
<keyword evidence="2" id="KW-0134">Cell wall</keyword>
<name>A0ABX2T0P5_9BACL</name>
<evidence type="ECO:0000256" key="3">
    <source>
        <dbReference type="ARBA" id="ARBA00022525"/>
    </source>
</evidence>
<feature type="compositionally biased region" description="Polar residues" evidence="6">
    <location>
        <begin position="11"/>
        <end position="21"/>
    </location>
</feature>
<feature type="compositionally biased region" description="Polar residues" evidence="6">
    <location>
        <begin position="148"/>
        <end position="157"/>
    </location>
</feature>
<keyword evidence="4" id="KW-0732">Signal</keyword>
<feature type="domain" description="Gram-positive cocci surface proteins LPxTG" evidence="7">
    <location>
        <begin position="340"/>
        <end position="373"/>
    </location>
</feature>
<evidence type="ECO:0000313" key="10">
    <source>
        <dbReference type="Proteomes" id="UP000531840"/>
    </source>
</evidence>
<keyword evidence="10" id="KW-1185">Reference proteome</keyword>
<dbReference type="SMART" id="SM01208">
    <property type="entry name" value="G5"/>
    <property type="match status" value="3"/>
</dbReference>
<feature type="region of interest" description="Disordered" evidence="6">
    <location>
        <begin position="119"/>
        <end position="157"/>
    </location>
</feature>
<dbReference type="Pfam" id="PF07501">
    <property type="entry name" value="G5"/>
    <property type="match status" value="1"/>
</dbReference>
<protein>
    <submittedName>
        <fullName evidence="9">G5 domain-containing protein</fullName>
    </submittedName>
</protein>
<feature type="compositionally biased region" description="Basic and acidic residues" evidence="6">
    <location>
        <begin position="129"/>
        <end position="138"/>
    </location>
</feature>
<evidence type="ECO:0000259" key="7">
    <source>
        <dbReference type="PROSITE" id="PS50847"/>
    </source>
</evidence>
<dbReference type="PROSITE" id="PS51109">
    <property type="entry name" value="G5"/>
    <property type="match status" value="2"/>
</dbReference>
<evidence type="ECO:0000256" key="6">
    <source>
        <dbReference type="SAM" id="MobiDB-lite"/>
    </source>
</evidence>
<keyword evidence="5" id="KW-0572">Peptidoglycan-anchor</keyword>
<keyword evidence="3" id="KW-0964">Secreted</keyword>
<gene>
    <name evidence="9" type="ORF">HZY85_08135</name>
</gene>
<dbReference type="RefSeq" id="WP_179941920.1">
    <property type="nucleotide sequence ID" value="NZ_JACBYF010000032.1"/>
</dbReference>
<sequence>TTTYEVDPDTGNVTPSTNTEVTPGRPRVVEKGTQPKVERNEEPPTVTYVSNPNLPEGIENEIDPGEPKVTTTTTTYEVDPNTGNVTPSTNTEVSPGRPRVVEKGTQPKVERNEELPKTIYRGNNDIPEGQEKEVDPGRSKVTTTTTTYNLDPNTGQVTPNAPQVEVEEGSPRIVEKGTQPKIKVIPIEKTIRYIEDNTIPKGQQVVETEGENGYIIETINYIINQTTGELYIDVSKEQVEAKEKVIRVGTKVINKVPGNYPTLDKPSVEIKVPENYPTIDKPSVEIKVPENYPTLDKPNVEIKSPESSQIINNSSDIKEVGKVNNNKFNNNLSSRDKRVLPNTGDSSSSGVSLGILTLILSGLLLRVKKEKKQ</sequence>
<comment type="subcellular location">
    <subcellularLocation>
        <location evidence="1">Secreted</location>
        <location evidence="1">Cell wall</location>
        <topology evidence="1">Peptidoglycan-anchor</topology>
    </subcellularLocation>
</comment>
<dbReference type="Pfam" id="PF00746">
    <property type="entry name" value="Gram_pos_anchor"/>
    <property type="match status" value="1"/>
</dbReference>
<feature type="domain" description="G5" evidence="8">
    <location>
        <begin position="173"/>
        <end position="252"/>
    </location>
</feature>